<organism evidence="2 3">
    <name type="scientific">Smittium angustum</name>
    <dbReference type="NCBI Taxonomy" id="133377"/>
    <lineage>
        <taxon>Eukaryota</taxon>
        <taxon>Fungi</taxon>
        <taxon>Fungi incertae sedis</taxon>
        <taxon>Zoopagomycota</taxon>
        <taxon>Kickxellomycotina</taxon>
        <taxon>Harpellomycetes</taxon>
        <taxon>Harpellales</taxon>
        <taxon>Legeriomycetaceae</taxon>
        <taxon>Smittium</taxon>
    </lineage>
</organism>
<sequence>MTSLEKNTLLLSNFILDNIKKAELDLPLIVGFSGPQGGGKTTLCKRLIEELAKNNLKAITFSSDDLYLSFENQKKLSATYPENTLFRFRGNAGTIDAQLGYETLKALKGINSGNNKVKIPTYDKSMHQGLGDRVDVDLWPEISGHIDVVLFEGWNMGFRSVSDDTIDNIFAVDQEPGGWKAKPKNHFNNFKQTLRHSPGSVKQINEMIKAHEELWYKLFDLFIYIRAEDQEYIYEWRWEQETKLQESLAKSGGGEKKGTMTRQQVNDFVDRFMPGYEVNGLELFKKGFFPIQGKEKIPQINLVLGRNRDVLHFEFI</sequence>
<dbReference type="Proteomes" id="UP000245591">
    <property type="component" value="Unassembled WGS sequence"/>
</dbReference>
<evidence type="ECO:0000313" key="2">
    <source>
        <dbReference type="EMBL" id="PVZ98026.1"/>
    </source>
</evidence>
<dbReference type="Gene3D" id="3.40.50.300">
    <property type="entry name" value="P-loop containing nucleotide triphosphate hydrolases"/>
    <property type="match status" value="1"/>
</dbReference>
<gene>
    <name evidence="2" type="ORF">BB558_005979</name>
</gene>
<name>A0A2U1IYY4_SMIAN</name>
<dbReference type="EMBL" id="MBFU01000593">
    <property type="protein sequence ID" value="PVZ98026.1"/>
    <property type="molecule type" value="Genomic_DNA"/>
</dbReference>
<evidence type="ECO:0000259" key="1">
    <source>
        <dbReference type="Pfam" id="PF00485"/>
    </source>
</evidence>
<dbReference type="AlphaFoldDB" id="A0A2U1IYY4"/>
<feature type="domain" description="Phosphoribulokinase/uridine kinase" evidence="1">
    <location>
        <begin position="29"/>
        <end position="154"/>
    </location>
</feature>
<protein>
    <recommendedName>
        <fullName evidence="1">Phosphoribulokinase/uridine kinase domain-containing protein</fullName>
    </recommendedName>
</protein>
<accession>A0A2U1IYY4</accession>
<proteinExistence type="predicted"/>
<dbReference type="Pfam" id="PF00485">
    <property type="entry name" value="PRK"/>
    <property type="match status" value="1"/>
</dbReference>
<reference evidence="2 3" key="1">
    <citation type="journal article" date="2018" name="MBio">
        <title>Comparative Genomics Reveals the Core Gene Toolbox for the Fungus-Insect Symbiosis.</title>
        <authorList>
            <person name="Wang Y."/>
            <person name="Stata M."/>
            <person name="Wang W."/>
            <person name="Stajich J.E."/>
            <person name="White M.M."/>
            <person name="Moncalvo J.M."/>
        </authorList>
    </citation>
    <scope>NUCLEOTIDE SEQUENCE [LARGE SCALE GENOMIC DNA]</scope>
    <source>
        <strain evidence="2 3">AUS-126-30</strain>
    </source>
</reference>
<dbReference type="SUPFAM" id="SSF52540">
    <property type="entry name" value="P-loop containing nucleoside triphosphate hydrolases"/>
    <property type="match status" value="1"/>
</dbReference>
<evidence type="ECO:0000313" key="3">
    <source>
        <dbReference type="Proteomes" id="UP000245591"/>
    </source>
</evidence>
<comment type="caution">
    <text evidence="2">The sequence shown here is derived from an EMBL/GenBank/DDBJ whole genome shotgun (WGS) entry which is preliminary data.</text>
</comment>
<keyword evidence="3" id="KW-1185">Reference proteome</keyword>
<dbReference type="InterPro" id="IPR006083">
    <property type="entry name" value="PRK/URK"/>
</dbReference>
<dbReference type="GO" id="GO:0016301">
    <property type="term" value="F:kinase activity"/>
    <property type="evidence" value="ECO:0007669"/>
    <property type="project" value="InterPro"/>
</dbReference>
<dbReference type="PANTHER" id="PTHR10285">
    <property type="entry name" value="URIDINE KINASE"/>
    <property type="match status" value="1"/>
</dbReference>
<dbReference type="GO" id="GO:0005524">
    <property type="term" value="F:ATP binding"/>
    <property type="evidence" value="ECO:0007669"/>
    <property type="project" value="InterPro"/>
</dbReference>
<dbReference type="InterPro" id="IPR027417">
    <property type="entry name" value="P-loop_NTPase"/>
</dbReference>